<keyword evidence="4" id="KW-1185">Reference proteome</keyword>
<name>A0ABD5ETI9_9ACTN</name>
<feature type="region of interest" description="Disordered" evidence="1">
    <location>
        <begin position="1"/>
        <end position="75"/>
    </location>
</feature>
<evidence type="ECO:0000259" key="2">
    <source>
        <dbReference type="Pfam" id="PF20530"/>
    </source>
</evidence>
<feature type="compositionally biased region" description="Basic and acidic residues" evidence="1">
    <location>
        <begin position="24"/>
        <end position="38"/>
    </location>
</feature>
<dbReference type="EMBL" id="JAVRES010000011">
    <property type="protein sequence ID" value="MDT0437309.1"/>
    <property type="molecule type" value="Genomic_DNA"/>
</dbReference>
<dbReference type="Pfam" id="PF20530">
    <property type="entry name" value="DUF6745"/>
    <property type="match status" value="1"/>
</dbReference>
<dbReference type="InterPro" id="IPR046633">
    <property type="entry name" value="DUF6745"/>
</dbReference>
<sequence>MNAIGGVDGTMRTTAGHTAAEGRTGPDGHGAPDLRGTDGHPGTGPDGQSAPAERGTDEPGAGHGRAEAAGSGDATAVWRARAADASPADRAAAEEGVALAYRRAGLVAPERIVWAGSPREAVTLIRAMTDTGPSVRDAVRTAPWAAERARLHQELGAAGWSAHWGSTGGRLWETTHSLVDRIRQGVLDDLLGEAPVLEPGSEAQAPERLRRSRAEAEIRLILLDAVLGQHDAPWLAAFPTDRAPLDGLGAVCGSAGWWWPFARVAVVCERPVALRRDEAGRLDNGDGPALAYPDGFALYAWRGMPVPAAFLAELATLTPERIRAEENAELRRVMLEYYGYDRYLTDSGARPIDRDETGTLWRIALEGDEAVVMVEVLNSTPEPDGTVRTYWLRVPPTTRTAREGVAWTFGVSEAEYRPMRET</sequence>
<gene>
    <name evidence="3" type="ORF">RM877_21750</name>
</gene>
<protein>
    <recommendedName>
        <fullName evidence="2">DUF6745 domain-containing protein</fullName>
    </recommendedName>
</protein>
<proteinExistence type="predicted"/>
<feature type="domain" description="DUF6745" evidence="2">
    <location>
        <begin position="218"/>
        <end position="422"/>
    </location>
</feature>
<dbReference type="AlphaFoldDB" id="A0ABD5ETI9"/>
<evidence type="ECO:0000313" key="3">
    <source>
        <dbReference type="EMBL" id="MDT0437309.1"/>
    </source>
</evidence>
<organism evidence="3 4">
    <name type="scientific">Streptomyces doudnae</name>
    <dbReference type="NCBI Taxonomy" id="3075536"/>
    <lineage>
        <taxon>Bacteria</taxon>
        <taxon>Bacillati</taxon>
        <taxon>Actinomycetota</taxon>
        <taxon>Actinomycetes</taxon>
        <taxon>Kitasatosporales</taxon>
        <taxon>Streptomycetaceae</taxon>
        <taxon>Streptomyces</taxon>
    </lineage>
</organism>
<comment type="caution">
    <text evidence="3">The sequence shown here is derived from an EMBL/GenBank/DDBJ whole genome shotgun (WGS) entry which is preliminary data.</text>
</comment>
<reference evidence="4" key="1">
    <citation type="submission" date="2023-07" db="EMBL/GenBank/DDBJ databases">
        <title>30 novel species of actinomycetes from the DSMZ collection.</title>
        <authorList>
            <person name="Nouioui I."/>
        </authorList>
    </citation>
    <scope>NUCLEOTIDE SEQUENCE [LARGE SCALE GENOMIC DNA]</scope>
    <source>
        <strain evidence="4">DSM 41981</strain>
    </source>
</reference>
<evidence type="ECO:0000256" key="1">
    <source>
        <dbReference type="SAM" id="MobiDB-lite"/>
    </source>
</evidence>
<evidence type="ECO:0000313" key="4">
    <source>
        <dbReference type="Proteomes" id="UP001183535"/>
    </source>
</evidence>
<dbReference type="Proteomes" id="UP001183535">
    <property type="component" value="Unassembled WGS sequence"/>
</dbReference>
<accession>A0ABD5ETI9</accession>
<dbReference type="RefSeq" id="WP_237549249.1">
    <property type="nucleotide sequence ID" value="NZ_JAVRES010000011.1"/>
</dbReference>